<evidence type="ECO:0000256" key="4">
    <source>
        <dbReference type="ARBA" id="ARBA00022827"/>
    </source>
</evidence>
<feature type="domain" description="Glucose-methanol-choline oxidoreductase N-terminal" evidence="6">
    <location>
        <begin position="82"/>
        <end position="105"/>
    </location>
</feature>
<dbReference type="InterPro" id="IPR036188">
    <property type="entry name" value="FAD/NAD-bd_sf"/>
</dbReference>
<evidence type="ECO:0000256" key="5">
    <source>
        <dbReference type="SAM" id="MobiDB-lite"/>
    </source>
</evidence>
<dbReference type="Pfam" id="PF05199">
    <property type="entry name" value="GMC_oxred_C"/>
    <property type="match status" value="1"/>
</dbReference>
<dbReference type="SUPFAM" id="SSF54373">
    <property type="entry name" value="FAD-linked reductases, C-terminal domain"/>
    <property type="match status" value="1"/>
</dbReference>
<keyword evidence="3" id="KW-0285">Flavoprotein</keyword>
<name>A0A6J7HK42_9ZZZZ</name>
<feature type="region of interest" description="Disordered" evidence="5">
    <location>
        <begin position="132"/>
        <end position="152"/>
    </location>
</feature>
<dbReference type="PANTHER" id="PTHR11552:SF147">
    <property type="entry name" value="CHOLINE DEHYDROGENASE, MITOCHONDRIAL"/>
    <property type="match status" value="1"/>
</dbReference>
<evidence type="ECO:0000313" key="8">
    <source>
        <dbReference type="EMBL" id="CAB4916805.1"/>
    </source>
</evidence>
<dbReference type="Gene3D" id="3.30.560.10">
    <property type="entry name" value="Glucose Oxidase, domain 3"/>
    <property type="match status" value="1"/>
</dbReference>
<evidence type="ECO:0000259" key="7">
    <source>
        <dbReference type="PROSITE" id="PS00624"/>
    </source>
</evidence>
<dbReference type="InterPro" id="IPR000172">
    <property type="entry name" value="GMC_OxRdtase_N"/>
</dbReference>
<protein>
    <submittedName>
        <fullName evidence="8">Unannotated protein</fullName>
    </submittedName>
</protein>
<dbReference type="GO" id="GO:0050660">
    <property type="term" value="F:flavin adenine dinucleotide binding"/>
    <property type="evidence" value="ECO:0007669"/>
    <property type="project" value="InterPro"/>
</dbReference>
<dbReference type="Gene3D" id="3.50.50.60">
    <property type="entry name" value="FAD/NAD(P)-binding domain"/>
    <property type="match status" value="1"/>
</dbReference>
<dbReference type="InterPro" id="IPR012132">
    <property type="entry name" value="GMC_OxRdtase"/>
</dbReference>
<dbReference type="AlphaFoldDB" id="A0A6J7HK42"/>
<dbReference type="InterPro" id="IPR007867">
    <property type="entry name" value="GMC_OxRtase_C"/>
</dbReference>
<evidence type="ECO:0000256" key="1">
    <source>
        <dbReference type="ARBA" id="ARBA00001974"/>
    </source>
</evidence>
<dbReference type="GO" id="GO:0016614">
    <property type="term" value="F:oxidoreductase activity, acting on CH-OH group of donors"/>
    <property type="evidence" value="ECO:0007669"/>
    <property type="project" value="InterPro"/>
</dbReference>
<feature type="domain" description="Glucose-methanol-choline oxidoreductase N-terminal" evidence="7">
    <location>
        <begin position="255"/>
        <end position="269"/>
    </location>
</feature>
<gene>
    <name evidence="8" type="ORF">UFOPK3674_00294</name>
</gene>
<dbReference type="PIRSF" id="PIRSF000137">
    <property type="entry name" value="Alcohol_oxidase"/>
    <property type="match status" value="1"/>
</dbReference>
<evidence type="ECO:0000259" key="6">
    <source>
        <dbReference type="PROSITE" id="PS00623"/>
    </source>
</evidence>
<accession>A0A6J7HK42</accession>
<keyword evidence="4" id="KW-0274">FAD</keyword>
<dbReference type="SUPFAM" id="SSF51905">
    <property type="entry name" value="FAD/NAD(P)-binding domain"/>
    <property type="match status" value="1"/>
</dbReference>
<comment type="cofactor">
    <cofactor evidence="1">
        <name>FAD</name>
        <dbReference type="ChEBI" id="CHEBI:57692"/>
    </cofactor>
</comment>
<dbReference type="EMBL" id="CAFBMX010000001">
    <property type="protein sequence ID" value="CAB4916805.1"/>
    <property type="molecule type" value="Genomic_DNA"/>
</dbReference>
<sequence>MPVSADYVIVGAGSAGCVLAARLSEDPAVRVVLLEAGTSKGRHPLITVPAAFARQFHTKLDWDLHTDPEPGCDERRLYSPRGKGLGGSSAMNAMLYVRGRALDYDLWEAQGAEGWGWDGVREYFLRSEDNARGASADHAVGGPLRVEDERSPRPVTAQFLQSAQAAGIPRIADYNGPEQDGAALAQVTQRAGRRWSAADAYLRPAMKRPNLEVVRGAQVLGIELDGTRATGVRYADARGREHVARAGAEVILSAGAYGSPQLLLLSGIGPADALRAAGVTPRIDLPGVGENLQDHPAHVCVWDLPGGGSLADAERPAAVFEYLARRTGPLSSSVAEAFAFVRSRPGLPAADIQFHFAPAYFVDHGASSYNGHAMTIGPVLIAPRSRGRLWIDSPDPARPPRFVTNALTEPEDLAAMAAGVKVAREIARSGPFAQTAGRELFPGPDVQDDADIEADVRRRVELLYHPVGTCRIGRDELAVVDPELRVRGVDGLRVADASVMPLIPGGNTNAPAIMIGEKAADLVRGLGVASTAQHADLV</sequence>
<proteinExistence type="inferred from homology"/>
<dbReference type="Pfam" id="PF00732">
    <property type="entry name" value="GMC_oxred_N"/>
    <property type="match status" value="1"/>
</dbReference>
<dbReference type="PANTHER" id="PTHR11552">
    <property type="entry name" value="GLUCOSE-METHANOL-CHOLINE GMC OXIDOREDUCTASE"/>
    <property type="match status" value="1"/>
</dbReference>
<reference evidence="8" key="1">
    <citation type="submission" date="2020-05" db="EMBL/GenBank/DDBJ databases">
        <authorList>
            <person name="Chiriac C."/>
            <person name="Salcher M."/>
            <person name="Ghai R."/>
            <person name="Kavagutti S V."/>
        </authorList>
    </citation>
    <scope>NUCLEOTIDE SEQUENCE</scope>
</reference>
<dbReference type="PROSITE" id="PS00624">
    <property type="entry name" value="GMC_OXRED_2"/>
    <property type="match status" value="1"/>
</dbReference>
<evidence type="ECO:0000256" key="3">
    <source>
        <dbReference type="ARBA" id="ARBA00022630"/>
    </source>
</evidence>
<evidence type="ECO:0000256" key="2">
    <source>
        <dbReference type="ARBA" id="ARBA00010790"/>
    </source>
</evidence>
<comment type="similarity">
    <text evidence="2">Belongs to the GMC oxidoreductase family.</text>
</comment>
<dbReference type="PROSITE" id="PS00623">
    <property type="entry name" value="GMC_OXRED_1"/>
    <property type="match status" value="1"/>
</dbReference>
<organism evidence="8">
    <name type="scientific">freshwater metagenome</name>
    <dbReference type="NCBI Taxonomy" id="449393"/>
    <lineage>
        <taxon>unclassified sequences</taxon>
        <taxon>metagenomes</taxon>
        <taxon>ecological metagenomes</taxon>
    </lineage>
</organism>